<evidence type="ECO:0000313" key="9">
    <source>
        <dbReference type="Proteomes" id="UP000288859"/>
    </source>
</evidence>
<comment type="subcellular location">
    <subcellularLocation>
        <location evidence="1">Membrane</location>
        <topology evidence="1">Multi-pass membrane protein</topology>
    </subcellularLocation>
</comment>
<dbReference type="AlphaFoldDB" id="A0A438MRH4"/>
<dbReference type="InterPro" id="IPR011701">
    <property type="entry name" value="MFS"/>
</dbReference>
<feature type="transmembrane region" description="Helical" evidence="6">
    <location>
        <begin position="147"/>
        <end position="172"/>
    </location>
</feature>
<dbReference type="FunFam" id="1.20.1250.20:FF:000511">
    <property type="entry name" value="MFS general substrate transporter"/>
    <property type="match status" value="1"/>
</dbReference>
<dbReference type="FunFam" id="1.20.1250.20:FF:000409">
    <property type="entry name" value="MFS general substrate transporter"/>
    <property type="match status" value="1"/>
</dbReference>
<protein>
    <recommendedName>
        <fullName evidence="7">Major facilitator superfamily (MFS) profile domain-containing protein</fullName>
    </recommendedName>
</protein>
<feature type="transmembrane region" description="Helical" evidence="6">
    <location>
        <begin position="383"/>
        <end position="401"/>
    </location>
</feature>
<dbReference type="Proteomes" id="UP000288859">
    <property type="component" value="Unassembled WGS sequence"/>
</dbReference>
<feature type="transmembrane region" description="Helical" evidence="6">
    <location>
        <begin position="316"/>
        <end position="337"/>
    </location>
</feature>
<feature type="transmembrane region" description="Helical" evidence="6">
    <location>
        <begin position="349"/>
        <end position="371"/>
    </location>
</feature>
<keyword evidence="2" id="KW-0813">Transport</keyword>
<keyword evidence="3 6" id="KW-0812">Transmembrane</keyword>
<evidence type="ECO:0000313" key="8">
    <source>
        <dbReference type="EMBL" id="RVX66257.1"/>
    </source>
</evidence>
<proteinExistence type="predicted"/>
<evidence type="ECO:0000256" key="5">
    <source>
        <dbReference type="ARBA" id="ARBA00023136"/>
    </source>
</evidence>
<dbReference type="Pfam" id="PF07690">
    <property type="entry name" value="MFS_1"/>
    <property type="match status" value="1"/>
</dbReference>
<feature type="transmembrane region" description="Helical" evidence="6">
    <location>
        <begin position="242"/>
        <end position="263"/>
    </location>
</feature>
<dbReference type="InterPro" id="IPR020846">
    <property type="entry name" value="MFS_dom"/>
</dbReference>
<evidence type="ECO:0000259" key="7">
    <source>
        <dbReference type="PROSITE" id="PS50850"/>
    </source>
</evidence>
<sequence>MATHSPVEKDHNIDQLESADEAKVSIQGSDGEVDERLTYFTPEEQKKIIRRIDTRLVLTLGFLYCVSLMDRTNMGIAVVAGMGVDLVLTGNRYSIIVLVFFITYVLLQPPATVVLRKVGPRIFLPSIVVLWGLTMIAFGFIKNWYDLIYLRLILGVFEAGFFPGCAYLLSCWYPRYELQKRNAVFYLIGSMASAFSGILAYGFSQLKNHGSGPVWWGQHYGPTAANPDAPSGILPGIAGWRWIFILQGVITCVLGLGSLVLIVDFPELSVNTFGLKFLNQREADFIVARIEADRHDVVLEKFNIWKYLKHALDLKVWAFAALFGLTTTNTYAIAYFLPIILNVGMGFNVAASQCLIAPPYVLAAIVMYAFAWAGDKYHLRSPFILANGALLLIGLPLLGYLDNVGVRYFGVFLATTACNANVPCVLTWQANNIRGQWKRALCSATLVGAGGIGGIIGSTVFREQDKPEYHPGILTCMISSALIIVITLALDFKFWRANKRVAAGGKPIEGLQGFTYTY</sequence>
<evidence type="ECO:0000256" key="4">
    <source>
        <dbReference type="ARBA" id="ARBA00022989"/>
    </source>
</evidence>
<evidence type="ECO:0000256" key="3">
    <source>
        <dbReference type="ARBA" id="ARBA00022692"/>
    </source>
</evidence>
<comment type="caution">
    <text evidence="8">The sequence shown here is derived from an EMBL/GenBank/DDBJ whole genome shotgun (WGS) entry which is preliminary data.</text>
</comment>
<feature type="transmembrane region" description="Helical" evidence="6">
    <location>
        <begin position="184"/>
        <end position="203"/>
    </location>
</feature>
<feature type="transmembrane region" description="Helical" evidence="6">
    <location>
        <begin position="122"/>
        <end position="141"/>
    </location>
</feature>
<dbReference type="VEuPathDB" id="FungiDB:PV10_04144"/>
<dbReference type="GO" id="GO:0022857">
    <property type="term" value="F:transmembrane transporter activity"/>
    <property type="evidence" value="ECO:0007669"/>
    <property type="project" value="InterPro"/>
</dbReference>
<dbReference type="Gene3D" id="1.20.1250.20">
    <property type="entry name" value="MFS general substrate transporter like domains"/>
    <property type="match status" value="2"/>
</dbReference>
<dbReference type="SUPFAM" id="SSF103473">
    <property type="entry name" value="MFS general substrate transporter"/>
    <property type="match status" value="1"/>
</dbReference>
<evidence type="ECO:0000256" key="6">
    <source>
        <dbReference type="SAM" id="Phobius"/>
    </source>
</evidence>
<feature type="transmembrane region" description="Helical" evidence="6">
    <location>
        <begin position="93"/>
        <end position="115"/>
    </location>
</feature>
<feature type="transmembrane region" description="Helical" evidence="6">
    <location>
        <begin position="472"/>
        <end position="490"/>
    </location>
</feature>
<dbReference type="InterPro" id="IPR036259">
    <property type="entry name" value="MFS_trans_sf"/>
</dbReference>
<dbReference type="PANTHER" id="PTHR43791:SF47">
    <property type="entry name" value="MAJOR FACILITATOR SUPERFAMILY (MFS) PROFILE DOMAIN-CONTAINING PROTEIN-RELATED"/>
    <property type="match status" value="1"/>
</dbReference>
<keyword evidence="4 6" id="KW-1133">Transmembrane helix</keyword>
<feature type="transmembrane region" description="Helical" evidence="6">
    <location>
        <begin position="407"/>
        <end position="428"/>
    </location>
</feature>
<dbReference type="OrthoDB" id="3639251at2759"/>
<gene>
    <name evidence="8" type="ORF">B0A52_10184</name>
</gene>
<dbReference type="GO" id="GO:0016020">
    <property type="term" value="C:membrane"/>
    <property type="evidence" value="ECO:0007669"/>
    <property type="project" value="UniProtKB-SubCell"/>
</dbReference>
<accession>A0A438MRH4</accession>
<reference evidence="8 9" key="1">
    <citation type="submission" date="2017-03" db="EMBL/GenBank/DDBJ databases">
        <title>Genomes of endolithic fungi from Antarctica.</title>
        <authorList>
            <person name="Coleine C."/>
            <person name="Masonjones S."/>
            <person name="Stajich J.E."/>
        </authorList>
    </citation>
    <scope>NUCLEOTIDE SEQUENCE [LARGE SCALE GENOMIC DNA]</scope>
    <source>
        <strain evidence="8 9">CCFEE 6314</strain>
    </source>
</reference>
<dbReference type="PROSITE" id="PS50850">
    <property type="entry name" value="MFS"/>
    <property type="match status" value="1"/>
</dbReference>
<evidence type="ECO:0000256" key="2">
    <source>
        <dbReference type="ARBA" id="ARBA00022448"/>
    </source>
</evidence>
<dbReference type="PANTHER" id="PTHR43791">
    <property type="entry name" value="PERMEASE-RELATED"/>
    <property type="match status" value="1"/>
</dbReference>
<name>A0A438MRH4_EXOME</name>
<organism evidence="8 9">
    <name type="scientific">Exophiala mesophila</name>
    <name type="common">Black yeast-like fungus</name>
    <dbReference type="NCBI Taxonomy" id="212818"/>
    <lineage>
        <taxon>Eukaryota</taxon>
        <taxon>Fungi</taxon>
        <taxon>Dikarya</taxon>
        <taxon>Ascomycota</taxon>
        <taxon>Pezizomycotina</taxon>
        <taxon>Eurotiomycetes</taxon>
        <taxon>Chaetothyriomycetidae</taxon>
        <taxon>Chaetothyriales</taxon>
        <taxon>Herpotrichiellaceae</taxon>
        <taxon>Exophiala</taxon>
    </lineage>
</organism>
<evidence type="ECO:0000256" key="1">
    <source>
        <dbReference type="ARBA" id="ARBA00004141"/>
    </source>
</evidence>
<feature type="transmembrane region" description="Helical" evidence="6">
    <location>
        <begin position="56"/>
        <end position="81"/>
    </location>
</feature>
<feature type="transmembrane region" description="Helical" evidence="6">
    <location>
        <begin position="440"/>
        <end position="460"/>
    </location>
</feature>
<keyword evidence="5 6" id="KW-0472">Membrane</keyword>
<feature type="domain" description="Major facilitator superfamily (MFS) profile" evidence="7">
    <location>
        <begin position="56"/>
        <end position="499"/>
    </location>
</feature>
<dbReference type="EMBL" id="NAJM01000065">
    <property type="protein sequence ID" value="RVX66257.1"/>
    <property type="molecule type" value="Genomic_DNA"/>
</dbReference>